<protein>
    <recommendedName>
        <fullName evidence="5">Schlafen AlbA-2 domain-containing protein</fullName>
    </recommendedName>
</protein>
<dbReference type="Pfam" id="PF04326">
    <property type="entry name" value="SLFN_AlbA_2"/>
    <property type="match status" value="1"/>
</dbReference>
<keyword evidence="4" id="KW-1185">Reference proteome</keyword>
<dbReference type="Pfam" id="PF11867">
    <property type="entry name" value="T1RH-like_C"/>
    <property type="match status" value="1"/>
</dbReference>
<dbReference type="Gene3D" id="3.30.950.30">
    <property type="entry name" value="Schlafen, AAA domain"/>
    <property type="match status" value="1"/>
</dbReference>
<organism evidence="3 4">
    <name type="scientific">Micrococcus cohnii</name>
    <dbReference type="NCBI Taxonomy" id="993416"/>
    <lineage>
        <taxon>Bacteria</taxon>
        <taxon>Bacillati</taxon>
        <taxon>Actinomycetota</taxon>
        <taxon>Actinomycetes</taxon>
        <taxon>Micrococcales</taxon>
        <taxon>Micrococcaceae</taxon>
        <taxon>Micrococcus</taxon>
    </lineage>
</organism>
<dbReference type="EMBL" id="JACHNA010000001">
    <property type="protein sequence ID" value="MBB4736214.1"/>
    <property type="molecule type" value="Genomic_DNA"/>
</dbReference>
<evidence type="ECO:0008006" key="5">
    <source>
        <dbReference type="Google" id="ProtNLM"/>
    </source>
</evidence>
<evidence type="ECO:0000259" key="1">
    <source>
        <dbReference type="Pfam" id="PF04326"/>
    </source>
</evidence>
<name>A0A7W7GQ40_9MICC</name>
<dbReference type="InterPro" id="IPR007421">
    <property type="entry name" value="Schlafen_AlbA_2_dom"/>
</dbReference>
<evidence type="ECO:0000313" key="4">
    <source>
        <dbReference type="Proteomes" id="UP000540191"/>
    </source>
</evidence>
<evidence type="ECO:0000259" key="2">
    <source>
        <dbReference type="Pfam" id="PF11867"/>
    </source>
</evidence>
<accession>A0A7W7GQ40</accession>
<dbReference type="InterPro" id="IPR038461">
    <property type="entry name" value="Schlafen_AlbA_2_dom_sf"/>
</dbReference>
<dbReference type="Proteomes" id="UP000540191">
    <property type="component" value="Unassembled WGS sequence"/>
</dbReference>
<feature type="domain" description="Type I restriction enzyme HindI endonuclease subunit-like C-terminal" evidence="2">
    <location>
        <begin position="2"/>
        <end position="31"/>
    </location>
</feature>
<gene>
    <name evidence="3" type="ORF">HDA30_001722</name>
</gene>
<sequence length="504" mass="55271">MRRLLARYDYPPDAEAKAIELVLEQAELFAKGGGRLMPELDITRAPRGVLAAQGLVAAVAEQGDMAERHYLELKSTLDLSTKKDKEKIAKFILGAANRMPDVAAAAFEGYGVMIIGVAQGAITGIPAVEMMEISKVIQRYVGAAGPRWDIVWVPVEGSTNQVLVIIVDPPKLGQAPFPCRASGDSLTDGRIYIRADGETREANSEELDLLIQRGSAGAQVEVDFAVEVLGEIASVTVDEESAVDEYLSKMRARLIDAMPRPEPRSTDAASLRAGLAGLSAYKAALDGLSPVVNALMEPEQRSEEEYLESIDRWESRFRAAWKAALPKIAASQLRPAIVRITNRTTTFFHDVEVNIHLEGDIFAFDYSEPEWADDFSDLELPYPPRKWGPTQRSLDIPNYANLGQLYTPSATQYAPPSISYKNGGSVDLNLDVGELRPRRAYESEDEEIVLVVADRSLTSIRGTWELTARDHNDVYTGEIDVAVAGNRDLTAVARQILALEEAVE</sequence>
<reference evidence="3 4" key="1">
    <citation type="submission" date="2020-08" db="EMBL/GenBank/DDBJ databases">
        <title>Sequencing the genomes of 1000 actinobacteria strains.</title>
        <authorList>
            <person name="Klenk H.-P."/>
        </authorList>
    </citation>
    <scope>NUCLEOTIDE SEQUENCE [LARGE SCALE GENOMIC DNA]</scope>
    <source>
        <strain evidence="3 4">DSM 23974</strain>
    </source>
</reference>
<dbReference type="InterPro" id="IPR021810">
    <property type="entry name" value="T1RH-like_C"/>
</dbReference>
<proteinExistence type="predicted"/>
<comment type="caution">
    <text evidence="3">The sequence shown here is derived from an EMBL/GenBank/DDBJ whole genome shotgun (WGS) entry which is preliminary data.</text>
</comment>
<evidence type="ECO:0000313" key="3">
    <source>
        <dbReference type="EMBL" id="MBB4736214.1"/>
    </source>
</evidence>
<dbReference type="AlphaFoldDB" id="A0A7W7GQ40"/>
<feature type="domain" description="Schlafen AlbA-2" evidence="1">
    <location>
        <begin position="67"/>
        <end position="203"/>
    </location>
</feature>